<feature type="domain" description="HTH crp-type" evidence="6">
    <location>
        <begin position="149"/>
        <end position="220"/>
    </location>
</feature>
<dbReference type="PANTHER" id="PTHR24567">
    <property type="entry name" value="CRP FAMILY TRANSCRIPTIONAL REGULATORY PROTEIN"/>
    <property type="match status" value="1"/>
</dbReference>
<comment type="caution">
    <text evidence="7">The sequence shown here is derived from an EMBL/GenBank/DDBJ whole genome shotgun (WGS) entry which is preliminary data.</text>
</comment>
<dbReference type="Pfam" id="PF13545">
    <property type="entry name" value="HTH_Crp_2"/>
    <property type="match status" value="1"/>
</dbReference>
<dbReference type="Pfam" id="PF00027">
    <property type="entry name" value="cNMP_binding"/>
    <property type="match status" value="1"/>
</dbReference>
<dbReference type="SUPFAM" id="SSF46785">
    <property type="entry name" value="Winged helix' DNA-binding domain"/>
    <property type="match status" value="1"/>
</dbReference>
<keyword evidence="3" id="KW-0010">Activator</keyword>
<name>A0A544TML1_9BACI</name>
<dbReference type="InterPro" id="IPR014710">
    <property type="entry name" value="RmlC-like_jellyroll"/>
</dbReference>
<dbReference type="Proteomes" id="UP000316626">
    <property type="component" value="Unassembled WGS sequence"/>
</dbReference>
<dbReference type="RefSeq" id="WP_142643621.1">
    <property type="nucleotide sequence ID" value="NZ_VDGI01000019.1"/>
</dbReference>
<dbReference type="CDD" id="cd00038">
    <property type="entry name" value="CAP_ED"/>
    <property type="match status" value="1"/>
</dbReference>
<dbReference type="SMART" id="SM00100">
    <property type="entry name" value="cNMP"/>
    <property type="match status" value="1"/>
</dbReference>
<evidence type="ECO:0000313" key="7">
    <source>
        <dbReference type="EMBL" id="TQR18687.1"/>
    </source>
</evidence>
<sequence length="232" mass="26907">MKKTEDREQLNYYLHVHQIESVFNEALLPHLSLYKFDEGEIICEQGDPRSHLYILVKGKIKIFTTSSEGSKLIIAFKSPLEIVGDIEFIQDIEMMNTVEAVTPVHMIGVHYNWLNKYGSDYPPLLQFLLKIITRKFRIKNDSFIFNLMYPVEVRLASYLLSISFDESNADFKGRLSINNLKDAAGLIGTSYRHLNRVINQLCEEGLIERTKEYILVKDSKRLSTLANHNIYE</sequence>
<dbReference type="AlphaFoldDB" id="A0A544TML1"/>
<evidence type="ECO:0000256" key="2">
    <source>
        <dbReference type="ARBA" id="ARBA00023125"/>
    </source>
</evidence>
<protein>
    <submittedName>
        <fullName evidence="7">Crp/Fnr family transcriptional regulator</fullName>
    </submittedName>
</protein>
<evidence type="ECO:0000256" key="1">
    <source>
        <dbReference type="ARBA" id="ARBA00023015"/>
    </source>
</evidence>
<evidence type="ECO:0000256" key="4">
    <source>
        <dbReference type="ARBA" id="ARBA00023163"/>
    </source>
</evidence>
<dbReference type="GO" id="GO:0005829">
    <property type="term" value="C:cytosol"/>
    <property type="evidence" value="ECO:0007669"/>
    <property type="project" value="TreeGrafter"/>
</dbReference>
<dbReference type="SUPFAM" id="SSF51206">
    <property type="entry name" value="cAMP-binding domain-like"/>
    <property type="match status" value="1"/>
</dbReference>
<dbReference type="InterPro" id="IPR000595">
    <property type="entry name" value="cNMP-bd_dom"/>
</dbReference>
<dbReference type="GO" id="GO:0003677">
    <property type="term" value="F:DNA binding"/>
    <property type="evidence" value="ECO:0007669"/>
    <property type="project" value="UniProtKB-KW"/>
</dbReference>
<evidence type="ECO:0000259" key="5">
    <source>
        <dbReference type="PROSITE" id="PS50042"/>
    </source>
</evidence>
<dbReference type="InterPro" id="IPR012318">
    <property type="entry name" value="HTH_CRP"/>
</dbReference>
<dbReference type="Gene3D" id="2.60.120.10">
    <property type="entry name" value="Jelly Rolls"/>
    <property type="match status" value="1"/>
</dbReference>
<reference evidence="7 8" key="1">
    <citation type="submission" date="2019-06" db="EMBL/GenBank/DDBJ databases">
        <title>Psychrobacillus vulpis sp. nov., a new species isolated from feces of a red fox that inhabits in The Tablas de Daimiel Natural Park, Albacete, Spain.</title>
        <authorList>
            <person name="Rodriguez M."/>
            <person name="Reina J.C."/>
            <person name="Bejar V."/>
            <person name="Llamas I."/>
        </authorList>
    </citation>
    <scope>NUCLEOTIDE SEQUENCE [LARGE SCALE GENOMIC DNA]</scope>
    <source>
        <strain evidence="7 8">Z8</strain>
    </source>
</reference>
<dbReference type="OrthoDB" id="581021at2"/>
<feature type="domain" description="Cyclic nucleotide-binding" evidence="5">
    <location>
        <begin position="27"/>
        <end position="109"/>
    </location>
</feature>
<dbReference type="InterPro" id="IPR050397">
    <property type="entry name" value="Env_Response_Regulators"/>
</dbReference>
<dbReference type="PROSITE" id="PS51063">
    <property type="entry name" value="HTH_CRP_2"/>
    <property type="match status" value="1"/>
</dbReference>
<keyword evidence="4" id="KW-0804">Transcription</keyword>
<organism evidence="7 8">
    <name type="scientific">Psychrobacillus vulpis</name>
    <dbReference type="NCBI Taxonomy" id="2325572"/>
    <lineage>
        <taxon>Bacteria</taxon>
        <taxon>Bacillati</taxon>
        <taxon>Bacillota</taxon>
        <taxon>Bacilli</taxon>
        <taxon>Bacillales</taxon>
        <taxon>Bacillaceae</taxon>
        <taxon>Psychrobacillus</taxon>
    </lineage>
</organism>
<dbReference type="PANTHER" id="PTHR24567:SF26">
    <property type="entry name" value="REGULATORY PROTEIN YEIL"/>
    <property type="match status" value="1"/>
</dbReference>
<keyword evidence="8" id="KW-1185">Reference proteome</keyword>
<keyword evidence="1" id="KW-0805">Transcription regulation</keyword>
<proteinExistence type="predicted"/>
<keyword evidence="2" id="KW-0238">DNA-binding</keyword>
<dbReference type="EMBL" id="VDGI01000019">
    <property type="protein sequence ID" value="TQR18687.1"/>
    <property type="molecule type" value="Genomic_DNA"/>
</dbReference>
<gene>
    <name evidence="7" type="ORF">FG384_15685</name>
</gene>
<evidence type="ECO:0000256" key="3">
    <source>
        <dbReference type="ARBA" id="ARBA00023159"/>
    </source>
</evidence>
<evidence type="ECO:0000259" key="6">
    <source>
        <dbReference type="PROSITE" id="PS51063"/>
    </source>
</evidence>
<dbReference type="InterPro" id="IPR018490">
    <property type="entry name" value="cNMP-bd_dom_sf"/>
</dbReference>
<evidence type="ECO:0000313" key="8">
    <source>
        <dbReference type="Proteomes" id="UP000316626"/>
    </source>
</evidence>
<dbReference type="PROSITE" id="PS50042">
    <property type="entry name" value="CNMP_BINDING_3"/>
    <property type="match status" value="1"/>
</dbReference>
<dbReference type="GO" id="GO:0003700">
    <property type="term" value="F:DNA-binding transcription factor activity"/>
    <property type="evidence" value="ECO:0007669"/>
    <property type="project" value="TreeGrafter"/>
</dbReference>
<dbReference type="InterPro" id="IPR036390">
    <property type="entry name" value="WH_DNA-bd_sf"/>
</dbReference>
<accession>A0A544TML1</accession>